<dbReference type="HAMAP" id="MF_00391">
    <property type="entry name" value="Ribosomal_bL34"/>
    <property type="match status" value="1"/>
</dbReference>
<dbReference type="AlphaFoldDB" id="A0A151RL87"/>
<evidence type="ECO:0000256" key="4">
    <source>
        <dbReference type="ARBA" id="ARBA00022640"/>
    </source>
</evidence>
<evidence type="ECO:0000256" key="8">
    <source>
        <dbReference type="ARBA" id="ARBA00022980"/>
    </source>
</evidence>
<dbReference type="GO" id="GO:0019843">
    <property type="term" value="F:rRNA binding"/>
    <property type="evidence" value="ECO:0007669"/>
    <property type="project" value="UniProtKB-KW"/>
</dbReference>
<dbReference type="Pfam" id="PF00468">
    <property type="entry name" value="Ribosomal_L34"/>
    <property type="match status" value="1"/>
</dbReference>
<dbReference type="GO" id="GO:0003735">
    <property type="term" value="F:structural constituent of ribosome"/>
    <property type="evidence" value="ECO:0007669"/>
    <property type="project" value="InterPro"/>
</dbReference>
<dbReference type="Gramene" id="C.cajan_32211.t">
    <property type="protein sequence ID" value="C.cajan_32211.t"/>
    <property type="gene ID" value="C.cajan_32211"/>
</dbReference>
<name>A0A151RL87_CAJCA</name>
<evidence type="ECO:0000256" key="13">
    <source>
        <dbReference type="SAM" id="MobiDB-lite"/>
    </source>
</evidence>
<protein>
    <recommendedName>
        <fullName evidence="10">Large ribosomal subunit protein bL34c</fullName>
    </recommendedName>
    <alternativeName>
        <fullName evidence="12">50S ribosomal protein L34, chloroplastic</fullName>
    </alternativeName>
    <alternativeName>
        <fullName evidence="11">CL34</fullName>
    </alternativeName>
</protein>
<dbReference type="OMA" id="PWISMRV"/>
<evidence type="ECO:0000313" key="14">
    <source>
        <dbReference type="EMBL" id="KYP43302.1"/>
    </source>
</evidence>
<dbReference type="Proteomes" id="UP000075243">
    <property type="component" value="Unassembled WGS sequence"/>
</dbReference>
<comment type="similarity">
    <text evidence="2">Belongs to the bacterial ribosomal protein bL34 family.</text>
</comment>
<dbReference type="STRING" id="3821.A0A151RL87"/>
<proteinExistence type="inferred from homology"/>
<dbReference type="GO" id="GO:0009507">
    <property type="term" value="C:chloroplast"/>
    <property type="evidence" value="ECO:0007669"/>
    <property type="project" value="UniProtKB-SubCell"/>
</dbReference>
<keyword evidence="8" id="KW-0689">Ribosomal protein</keyword>
<evidence type="ECO:0000256" key="12">
    <source>
        <dbReference type="ARBA" id="ARBA00083387"/>
    </source>
</evidence>
<dbReference type="GO" id="GO:0005762">
    <property type="term" value="C:mitochondrial large ribosomal subunit"/>
    <property type="evidence" value="ECO:0007669"/>
    <property type="project" value="TreeGrafter"/>
</dbReference>
<dbReference type="GO" id="GO:0006412">
    <property type="term" value="P:translation"/>
    <property type="evidence" value="ECO:0007669"/>
    <property type="project" value="InterPro"/>
</dbReference>
<dbReference type="PANTHER" id="PTHR14503">
    <property type="entry name" value="MITOCHONDRIAL RIBOSOMAL PROTEIN 34 FAMILY MEMBER"/>
    <property type="match status" value="1"/>
</dbReference>
<gene>
    <name evidence="14" type="ORF">KK1_035259</name>
</gene>
<dbReference type="Gene3D" id="1.10.287.3980">
    <property type="match status" value="1"/>
</dbReference>
<comment type="subcellular location">
    <subcellularLocation>
        <location evidence="1">Plastid</location>
        <location evidence="1">Chloroplast</location>
    </subcellularLocation>
</comment>
<keyword evidence="9" id="KW-0687">Ribonucleoprotein</keyword>
<evidence type="ECO:0000256" key="2">
    <source>
        <dbReference type="ARBA" id="ARBA00010111"/>
    </source>
</evidence>
<evidence type="ECO:0000256" key="9">
    <source>
        <dbReference type="ARBA" id="ARBA00023274"/>
    </source>
</evidence>
<accession>A0A151RL87</accession>
<keyword evidence="7" id="KW-0809">Transit peptide</keyword>
<feature type="compositionally biased region" description="Basic residues" evidence="13">
    <location>
        <begin position="138"/>
        <end position="155"/>
    </location>
</feature>
<keyword evidence="15" id="KW-1185">Reference proteome</keyword>
<evidence type="ECO:0000313" key="15">
    <source>
        <dbReference type="Proteomes" id="UP000075243"/>
    </source>
</evidence>
<keyword evidence="4" id="KW-0934">Plastid</keyword>
<dbReference type="EMBL" id="KQ483673">
    <property type="protein sequence ID" value="KYP43302.1"/>
    <property type="molecule type" value="Genomic_DNA"/>
</dbReference>
<keyword evidence="3" id="KW-0150">Chloroplast</keyword>
<organism evidence="14 15">
    <name type="scientific">Cajanus cajan</name>
    <name type="common">Pigeon pea</name>
    <name type="synonym">Cajanus indicus</name>
    <dbReference type="NCBI Taxonomy" id="3821"/>
    <lineage>
        <taxon>Eukaryota</taxon>
        <taxon>Viridiplantae</taxon>
        <taxon>Streptophyta</taxon>
        <taxon>Embryophyta</taxon>
        <taxon>Tracheophyta</taxon>
        <taxon>Spermatophyta</taxon>
        <taxon>Magnoliopsida</taxon>
        <taxon>eudicotyledons</taxon>
        <taxon>Gunneridae</taxon>
        <taxon>Pentapetalae</taxon>
        <taxon>rosids</taxon>
        <taxon>fabids</taxon>
        <taxon>Fabales</taxon>
        <taxon>Fabaceae</taxon>
        <taxon>Papilionoideae</taxon>
        <taxon>50 kb inversion clade</taxon>
        <taxon>NPAAA clade</taxon>
        <taxon>indigoferoid/millettioid clade</taxon>
        <taxon>Phaseoleae</taxon>
        <taxon>Cajanus</taxon>
    </lineage>
</organism>
<dbReference type="PANTHER" id="PTHR14503:SF4">
    <property type="entry name" value="LARGE RIBOSOMAL SUBUNIT PROTEIN BL34M"/>
    <property type="match status" value="1"/>
</dbReference>
<evidence type="ECO:0000256" key="3">
    <source>
        <dbReference type="ARBA" id="ARBA00022528"/>
    </source>
</evidence>
<evidence type="ECO:0000256" key="6">
    <source>
        <dbReference type="ARBA" id="ARBA00022884"/>
    </source>
</evidence>
<keyword evidence="5" id="KW-0699">rRNA-binding</keyword>
<evidence type="ECO:0000256" key="1">
    <source>
        <dbReference type="ARBA" id="ARBA00004229"/>
    </source>
</evidence>
<evidence type="ECO:0000256" key="7">
    <source>
        <dbReference type="ARBA" id="ARBA00022946"/>
    </source>
</evidence>
<dbReference type="InterPro" id="IPR000271">
    <property type="entry name" value="Ribosomal_bL34"/>
</dbReference>
<dbReference type="NCBIfam" id="TIGR01030">
    <property type="entry name" value="rpmH_bact"/>
    <property type="match status" value="1"/>
</dbReference>
<evidence type="ECO:0000256" key="10">
    <source>
        <dbReference type="ARBA" id="ARBA00072529"/>
    </source>
</evidence>
<evidence type="ECO:0000256" key="5">
    <source>
        <dbReference type="ARBA" id="ARBA00022730"/>
    </source>
</evidence>
<feature type="region of interest" description="Disordered" evidence="13">
    <location>
        <begin position="138"/>
        <end position="159"/>
    </location>
</feature>
<reference evidence="14" key="1">
    <citation type="journal article" date="2012" name="Nat. Biotechnol.">
        <title>Draft genome sequence of pigeonpea (Cajanus cajan), an orphan legume crop of resource-poor farmers.</title>
        <authorList>
            <person name="Varshney R.K."/>
            <person name="Chen W."/>
            <person name="Li Y."/>
            <person name="Bharti A.K."/>
            <person name="Saxena R.K."/>
            <person name="Schlueter J.A."/>
            <person name="Donoghue M.T."/>
            <person name="Azam S."/>
            <person name="Fan G."/>
            <person name="Whaley A.M."/>
            <person name="Farmer A.D."/>
            <person name="Sheridan J."/>
            <person name="Iwata A."/>
            <person name="Tuteja R."/>
            <person name="Penmetsa R.V."/>
            <person name="Wu W."/>
            <person name="Upadhyaya H.D."/>
            <person name="Yang S.P."/>
            <person name="Shah T."/>
            <person name="Saxena K.B."/>
            <person name="Michael T."/>
            <person name="McCombie W.R."/>
            <person name="Yang B."/>
            <person name="Zhang G."/>
            <person name="Yang H."/>
            <person name="Wang J."/>
            <person name="Spillane C."/>
            <person name="Cook D.R."/>
            <person name="May G.D."/>
            <person name="Xu X."/>
            <person name="Jackson S.A."/>
        </authorList>
    </citation>
    <scope>NUCLEOTIDE SEQUENCE [LARGE SCALE GENOMIC DNA]</scope>
</reference>
<sequence length="185" mass="19786">MASLSVSIGMRVPTPSASLILTAPKPSSLSLSVARTSSNARSPLLHCSFLSSPSHLSSPPSLSVICKVELLCPSGSKLSILVGYDGKTLTETIACQLGIPQRRLSLGLDLTSNVGGRRRKGYGLVVRAGKAALCQTKRNRSRKSLARTHGFRKRMSTPGGRNVLRRRRAKGRKILCTKSHPNSGK</sequence>
<evidence type="ECO:0000256" key="11">
    <source>
        <dbReference type="ARBA" id="ARBA00082786"/>
    </source>
</evidence>
<keyword evidence="6" id="KW-0694">RNA-binding</keyword>
<dbReference type="FunFam" id="1.10.287.3980:FF:000002">
    <property type="entry name" value="50S ribosomal protein L34"/>
    <property type="match status" value="1"/>
</dbReference>